<evidence type="ECO:0008006" key="10">
    <source>
        <dbReference type="Google" id="ProtNLM"/>
    </source>
</evidence>
<keyword evidence="2" id="KW-0813">Transport</keyword>
<proteinExistence type="predicted"/>
<keyword evidence="5" id="KW-0653">Protein transport</keyword>
<sequence length="195" mass="21325">MLNVMKQQRGFTLPEVMLAMGFGSLITLAAAGVLPVLHARVQSSASYFRLEQALSQALFTIEKDVRRAGFCAGACGGLPVTLNTGEDGQALCFSLAYDINANGQWEQGERGDAEHYGYRLRNGALEVQTGGAGCQGSRWEKLLDPAEIKLTRFVVRRQAGEHQRLYFLTLEGHWTSHPAISLNVTRWVAGRNDAG</sequence>
<dbReference type="KEGG" id="dda:Dd703_3012"/>
<dbReference type="NCBIfam" id="TIGR02532">
    <property type="entry name" value="IV_pilin_GFxxxE"/>
    <property type="match status" value="1"/>
</dbReference>
<evidence type="ECO:0000256" key="4">
    <source>
        <dbReference type="ARBA" id="ARBA00022692"/>
    </source>
</evidence>
<name>C6CC27_MUSP7</name>
<dbReference type="PANTHER" id="PTHR39583:SF3">
    <property type="entry name" value="PREPILIN PEPTIDASE-DEPENDENT PROTEIN B"/>
    <property type="match status" value="1"/>
</dbReference>
<dbReference type="HOGENOM" id="CLU_090952_1_0_6"/>
<dbReference type="PIRSF" id="PIRSF004525">
    <property type="entry name" value="Pilin_peptidase-dep_B_prd"/>
    <property type="match status" value="1"/>
</dbReference>
<keyword evidence="3" id="KW-0488">Methylation</keyword>
<dbReference type="NCBIfam" id="NF007848">
    <property type="entry name" value="PRK10557.1"/>
    <property type="match status" value="1"/>
</dbReference>
<dbReference type="eggNOG" id="COG4795">
    <property type="taxonomic scope" value="Bacteria"/>
</dbReference>
<dbReference type="GO" id="GO:0015628">
    <property type="term" value="P:protein secretion by the type II secretion system"/>
    <property type="evidence" value="ECO:0007669"/>
    <property type="project" value="TreeGrafter"/>
</dbReference>
<dbReference type="EMBL" id="CP001654">
    <property type="protein sequence ID" value="ACS86787.1"/>
    <property type="molecule type" value="Genomic_DNA"/>
</dbReference>
<evidence type="ECO:0000256" key="3">
    <source>
        <dbReference type="ARBA" id="ARBA00022481"/>
    </source>
</evidence>
<organism evidence="8 9">
    <name type="scientific">Musicola paradisiaca (strain Ech703)</name>
    <name type="common">Dickeya paradisiaca</name>
    <name type="synonym">Dickeya dadantii</name>
    <dbReference type="NCBI Taxonomy" id="579405"/>
    <lineage>
        <taxon>Bacteria</taxon>
        <taxon>Pseudomonadati</taxon>
        <taxon>Pseudomonadota</taxon>
        <taxon>Gammaproteobacteria</taxon>
        <taxon>Enterobacterales</taxon>
        <taxon>Pectobacteriaceae</taxon>
        <taxon>Musicola</taxon>
    </lineage>
</organism>
<evidence type="ECO:0000313" key="8">
    <source>
        <dbReference type="EMBL" id="ACS86787.1"/>
    </source>
</evidence>
<evidence type="ECO:0000256" key="2">
    <source>
        <dbReference type="ARBA" id="ARBA00022448"/>
    </source>
</evidence>
<keyword evidence="7" id="KW-0472">Membrane</keyword>
<dbReference type="PANTHER" id="PTHR39583">
    <property type="entry name" value="TYPE II SECRETION SYSTEM PROTEIN J-RELATED"/>
    <property type="match status" value="1"/>
</dbReference>
<evidence type="ECO:0000256" key="1">
    <source>
        <dbReference type="ARBA" id="ARBA00004167"/>
    </source>
</evidence>
<keyword evidence="6" id="KW-1133">Transmembrane helix</keyword>
<evidence type="ECO:0000256" key="7">
    <source>
        <dbReference type="ARBA" id="ARBA00023136"/>
    </source>
</evidence>
<dbReference type="Proteomes" id="UP000002734">
    <property type="component" value="Chromosome"/>
</dbReference>
<dbReference type="AlphaFoldDB" id="C6CC27"/>
<dbReference type="InterPro" id="IPR051621">
    <property type="entry name" value="T2SS_protein_J"/>
</dbReference>
<dbReference type="PROSITE" id="PS00409">
    <property type="entry name" value="PROKAR_NTER_METHYL"/>
    <property type="match status" value="1"/>
</dbReference>
<accession>C6CC27</accession>
<keyword evidence="4" id="KW-0812">Transmembrane</keyword>
<evidence type="ECO:0000313" key="9">
    <source>
        <dbReference type="Proteomes" id="UP000002734"/>
    </source>
</evidence>
<evidence type="ECO:0000256" key="5">
    <source>
        <dbReference type="ARBA" id="ARBA00022927"/>
    </source>
</evidence>
<reference evidence="8" key="1">
    <citation type="submission" date="2009-06" db="EMBL/GenBank/DDBJ databases">
        <title>Complete sequence of Dickeya dadantii Ech703.</title>
        <authorList>
            <consortium name="US DOE Joint Genome Institute"/>
            <person name="Lucas S."/>
            <person name="Copeland A."/>
            <person name="Lapidus A."/>
            <person name="Glavina del Rio T."/>
            <person name="Dalin E."/>
            <person name="Tice H."/>
            <person name="Bruce D."/>
            <person name="Goodwin L."/>
            <person name="Pitluck S."/>
            <person name="Chertkov O."/>
            <person name="Brettin T."/>
            <person name="Detter J.C."/>
            <person name="Han C."/>
            <person name="Larimer F."/>
            <person name="Land M."/>
            <person name="Hauser L."/>
            <person name="Kyrpides N."/>
            <person name="Mikhailova N."/>
            <person name="Balakrishnan V."/>
            <person name="Glasner J."/>
            <person name="Perna N.T."/>
        </authorList>
    </citation>
    <scope>NUCLEOTIDE SEQUENCE [LARGE SCALE GENOMIC DNA]</scope>
    <source>
        <strain evidence="8">Ech703</strain>
    </source>
</reference>
<protein>
    <recommendedName>
        <fullName evidence="10">Prepilin peptidase dependent protein B</fullName>
    </recommendedName>
</protein>
<evidence type="ECO:0000256" key="6">
    <source>
        <dbReference type="ARBA" id="ARBA00022989"/>
    </source>
</evidence>
<comment type="subcellular location">
    <subcellularLocation>
        <location evidence="1">Membrane</location>
        <topology evidence="1">Single-pass membrane protein</topology>
    </subcellularLocation>
</comment>
<dbReference type="RefSeq" id="WP_015854688.1">
    <property type="nucleotide sequence ID" value="NC_012880.1"/>
</dbReference>
<dbReference type="STRING" id="579405.Dd703_3012"/>
<dbReference type="GO" id="GO:0016020">
    <property type="term" value="C:membrane"/>
    <property type="evidence" value="ECO:0007669"/>
    <property type="project" value="UniProtKB-SubCell"/>
</dbReference>
<gene>
    <name evidence="8" type="ordered locus">Dd703_3012</name>
</gene>
<keyword evidence="9" id="KW-1185">Reference proteome</keyword>
<dbReference type="InterPro" id="IPR012902">
    <property type="entry name" value="N_methyl_site"/>
</dbReference>
<dbReference type="InterPro" id="IPR016419">
    <property type="entry name" value="Prepilin_Pept-dep_B_prd"/>
</dbReference>